<dbReference type="EMBL" id="CCSD01000096">
    <property type="protein sequence ID" value="CDZ91230.1"/>
    <property type="molecule type" value="Genomic_DNA"/>
</dbReference>
<dbReference type="Gene3D" id="3.40.960.10">
    <property type="entry name" value="VSR Endonuclease"/>
    <property type="match status" value="1"/>
</dbReference>
<dbReference type="Proteomes" id="UP000042997">
    <property type="component" value="Unassembled WGS sequence"/>
</dbReference>
<dbReference type="AlphaFoldDB" id="A0A098BSN1"/>
<proteinExistence type="predicted"/>
<evidence type="ECO:0000313" key="2">
    <source>
        <dbReference type="Proteomes" id="UP000042997"/>
    </source>
</evidence>
<dbReference type="OrthoDB" id="3173471at2"/>
<name>A0A098BSN1_9NOCA</name>
<dbReference type="Pfam" id="PF04480">
    <property type="entry name" value="DUF559"/>
    <property type="match status" value="1"/>
</dbReference>
<gene>
    <name evidence="1" type="ORF">RHRU231_810031</name>
</gene>
<sequence>MGEFDEPFLGTHAVQAGILTPHQLRRFRRVHRNVYIHRDAAVTPSGRARAAWLWAGGDGVLAGYSAAALFGSRWIDATAPAELIRRGSRRGTAGVVVHAGTLPDDEVCELADMRVTSPARTAFDLGRRLALDAAVEQLDALCRATRSDPACVAELADRHSGARGVQRLREALALVDPGAESLPETRVRLLLVRGGLPRPSTQVPVVGVDGRILGWADLGWKQWRTVVEYDGIHHWTDERQRTKDIERYEAFAALGWSVVRVNSEQLRLRPASIVARVRARLRSAGAPV</sequence>
<dbReference type="SUPFAM" id="SSF52980">
    <property type="entry name" value="Restriction endonuclease-like"/>
    <property type="match status" value="1"/>
</dbReference>
<protein>
    <submittedName>
        <fullName evidence="1">Uncharacterized protein</fullName>
    </submittedName>
</protein>
<dbReference type="InterPro" id="IPR007569">
    <property type="entry name" value="DUF559"/>
</dbReference>
<dbReference type="RefSeq" id="WP_040274417.1">
    <property type="nucleotide sequence ID" value="NZ_CP029146.1"/>
</dbReference>
<evidence type="ECO:0000313" key="1">
    <source>
        <dbReference type="EMBL" id="CDZ91230.1"/>
    </source>
</evidence>
<accession>A0A098BSN1</accession>
<dbReference type="InterPro" id="IPR011335">
    <property type="entry name" value="Restrct_endonuc-II-like"/>
</dbReference>
<reference evidence="1 2" key="1">
    <citation type="journal article" date="2014" name="Genome Announc.">
        <title>Draft Genome Sequence of Propane- and Butane-Oxidizing Actinobacterium Rhodococcus ruber IEGM 231.</title>
        <authorList>
            <person name="Ivshina I.B."/>
            <person name="Kuyukina M.S."/>
            <person name="Krivoruchko A.V."/>
            <person name="Barbe V."/>
            <person name="Fischer C."/>
        </authorList>
    </citation>
    <scope>NUCLEOTIDE SEQUENCE [LARGE SCALE GENOMIC DNA]</scope>
</reference>
<organism evidence="1 2">
    <name type="scientific">Rhodococcus ruber</name>
    <dbReference type="NCBI Taxonomy" id="1830"/>
    <lineage>
        <taxon>Bacteria</taxon>
        <taxon>Bacillati</taxon>
        <taxon>Actinomycetota</taxon>
        <taxon>Actinomycetes</taxon>
        <taxon>Mycobacteriales</taxon>
        <taxon>Nocardiaceae</taxon>
        <taxon>Rhodococcus</taxon>
    </lineage>
</organism>
<dbReference type="eggNOG" id="COG2852">
    <property type="taxonomic scope" value="Bacteria"/>
</dbReference>